<dbReference type="AlphaFoldDB" id="A0A427XTD5"/>
<evidence type="ECO:0000256" key="1">
    <source>
        <dbReference type="SAM" id="Coils"/>
    </source>
</evidence>
<name>A0A427XTD5_9TREE</name>
<feature type="compositionally biased region" description="Basic and acidic residues" evidence="2">
    <location>
        <begin position="98"/>
        <end position="110"/>
    </location>
</feature>
<reference evidence="4 5" key="1">
    <citation type="submission" date="2018-11" db="EMBL/GenBank/DDBJ databases">
        <title>Genome sequence of Saitozyma podzolica DSM 27192.</title>
        <authorList>
            <person name="Aliyu H."/>
            <person name="Gorte O."/>
            <person name="Ochsenreither K."/>
        </authorList>
    </citation>
    <scope>NUCLEOTIDE SEQUENCE [LARGE SCALE GENOMIC DNA]</scope>
    <source>
        <strain evidence="4 5">DSM 27192</strain>
    </source>
</reference>
<dbReference type="STRING" id="1890683.A0A427XTD5"/>
<feature type="region of interest" description="Disordered" evidence="2">
    <location>
        <begin position="312"/>
        <end position="332"/>
    </location>
</feature>
<feature type="compositionally biased region" description="Low complexity" evidence="2">
    <location>
        <begin position="22"/>
        <end position="37"/>
    </location>
</feature>
<feature type="region of interest" description="Disordered" evidence="2">
    <location>
        <begin position="467"/>
        <end position="543"/>
    </location>
</feature>
<feature type="transmembrane region" description="Helical" evidence="3">
    <location>
        <begin position="802"/>
        <end position="824"/>
    </location>
</feature>
<feature type="region of interest" description="Disordered" evidence="2">
    <location>
        <begin position="252"/>
        <end position="277"/>
    </location>
</feature>
<feature type="compositionally biased region" description="Low complexity" evidence="2">
    <location>
        <begin position="161"/>
        <end position="172"/>
    </location>
</feature>
<keyword evidence="1" id="KW-0175">Coiled coil</keyword>
<feature type="coiled-coil region" evidence="1">
    <location>
        <begin position="65"/>
        <end position="95"/>
    </location>
</feature>
<feature type="compositionally biased region" description="Basic and acidic residues" evidence="2">
    <location>
        <begin position="605"/>
        <end position="622"/>
    </location>
</feature>
<feature type="compositionally biased region" description="Polar residues" evidence="2">
    <location>
        <begin position="140"/>
        <end position="149"/>
    </location>
</feature>
<sequence length="826" mass="90580">MSSVTSSTPPRTPVTPRRSRKQLSSSSSSPTALTSRKPLGERRAVLSPQAFQEQHATYFAHLHEHDDDAVRREKLEAEKARLEEERRVGRELRRSLMEKRAEMGRSKTPDEGMQPVIEGRGWKPLNLVQRRQEPGHARSVSHQATSTTIRAPPRPASHNARSSSTRTMSLSLVPATAPTRRSVSDNSTRAQQQQLEVVREREGSVPPEVLLDADSSSSGNDSVTQSTYSWATEFSGETEELRQAAHYIRTSFEEGDGDGETEEVPPSDTPQKVKQRRKRIVAIAHTVRQLEGVGSRDVEDPTLYQTLVKAWHARPGNGPPPPPIQHSALTDGPPPLFAPPNSASTSGNDMTVALPSPDLPSMHSSTAGIRYGRYSDLAPAAFSNAFRSHFSPPDPEVRTPLFDTSTFAATQYAESSTAPMTRNHSVRYSYASTLHDLAMEGGFQQGAALMSEKAWLRSENQRWSNAFDARPPSGFFPPGADRPASIRPPPICENETRQSHTQPFAQSPERKLRRHKGNIAREAAQPVGPRPVNDDAMIAPPPLSQGGWGLGFVSDWWSGRDGGQIENVRPQEHDQGEDPGQWLEKERGREQRWKQEQEQEQQEQQDFHQGEDGIPAEKETRASRLSGAAEDQVVSVSDPLSPRLADRQTDSASGAEKAMTPALAQITPLSPIFSPVLPDSSPLGTTTASPDRVPLTSTCLAPTHIAPAKVRPSRATQALFFLGFLMPWCWVFGGWPVYRTRARQADIEHGLLRAHTPAAALAKAHARLQARSSSRSGVGVVVAAYWKGWVDHPDPWARRCRVGATAVMPPLILGGLAALIVLAIKG</sequence>
<feature type="transmembrane region" description="Helical" evidence="3">
    <location>
        <begin position="718"/>
        <end position="738"/>
    </location>
</feature>
<accession>A0A427XTD5</accession>
<feature type="compositionally biased region" description="Polar residues" evidence="2">
    <location>
        <begin position="214"/>
        <end position="224"/>
    </location>
</feature>
<gene>
    <name evidence="4" type="ORF">EHS25_006099</name>
</gene>
<feature type="compositionally biased region" description="Polar residues" evidence="2">
    <location>
        <begin position="179"/>
        <end position="190"/>
    </location>
</feature>
<keyword evidence="3" id="KW-0812">Transmembrane</keyword>
<keyword evidence="3" id="KW-1133">Transmembrane helix</keyword>
<feature type="region of interest" description="Disordered" evidence="2">
    <location>
        <begin position="559"/>
        <end position="659"/>
    </location>
</feature>
<feature type="compositionally biased region" description="Basic and acidic residues" evidence="2">
    <location>
        <begin position="583"/>
        <end position="597"/>
    </location>
</feature>
<evidence type="ECO:0000256" key="3">
    <source>
        <dbReference type="SAM" id="Phobius"/>
    </source>
</evidence>
<keyword evidence="3" id="KW-0472">Membrane</keyword>
<feature type="region of interest" description="Disordered" evidence="2">
    <location>
        <begin position="1"/>
        <end position="49"/>
    </location>
</feature>
<comment type="caution">
    <text evidence="4">The sequence shown here is derived from an EMBL/GenBank/DDBJ whole genome shotgun (WGS) entry which is preliminary data.</text>
</comment>
<organism evidence="4 5">
    <name type="scientific">Saitozyma podzolica</name>
    <dbReference type="NCBI Taxonomy" id="1890683"/>
    <lineage>
        <taxon>Eukaryota</taxon>
        <taxon>Fungi</taxon>
        <taxon>Dikarya</taxon>
        <taxon>Basidiomycota</taxon>
        <taxon>Agaricomycotina</taxon>
        <taxon>Tremellomycetes</taxon>
        <taxon>Tremellales</taxon>
        <taxon>Trimorphomycetaceae</taxon>
        <taxon>Saitozyma</taxon>
    </lineage>
</organism>
<feature type="compositionally biased region" description="Acidic residues" evidence="2">
    <location>
        <begin position="253"/>
        <end position="265"/>
    </location>
</feature>
<evidence type="ECO:0000313" key="5">
    <source>
        <dbReference type="Proteomes" id="UP000279259"/>
    </source>
</evidence>
<evidence type="ECO:0000313" key="4">
    <source>
        <dbReference type="EMBL" id="RSH82166.1"/>
    </source>
</evidence>
<dbReference type="OrthoDB" id="2596885at2759"/>
<dbReference type="Proteomes" id="UP000279259">
    <property type="component" value="Unassembled WGS sequence"/>
</dbReference>
<proteinExistence type="predicted"/>
<evidence type="ECO:0000256" key="2">
    <source>
        <dbReference type="SAM" id="MobiDB-lite"/>
    </source>
</evidence>
<dbReference type="EMBL" id="RSCD01000028">
    <property type="protein sequence ID" value="RSH82166.1"/>
    <property type="molecule type" value="Genomic_DNA"/>
</dbReference>
<protein>
    <submittedName>
        <fullName evidence="4">Uncharacterized protein</fullName>
    </submittedName>
</protein>
<keyword evidence="5" id="KW-1185">Reference proteome</keyword>
<feature type="region of interest" description="Disordered" evidence="2">
    <location>
        <begin position="98"/>
        <end position="224"/>
    </location>
</feature>